<dbReference type="Proteomes" id="UP000694421">
    <property type="component" value="Unplaced"/>
</dbReference>
<evidence type="ECO:0000256" key="1">
    <source>
        <dbReference type="SAM" id="MobiDB-lite"/>
    </source>
</evidence>
<dbReference type="Pfam" id="PF15470">
    <property type="entry name" value="DUF4637"/>
    <property type="match status" value="1"/>
</dbReference>
<dbReference type="PANTHER" id="PTHR37878">
    <property type="entry name" value="HYPOTHETICAL PROTEIN LOC689039"/>
    <property type="match status" value="1"/>
</dbReference>
<proteinExistence type="predicted"/>
<organism evidence="3 4">
    <name type="scientific">Salvator merianae</name>
    <name type="common">Argentine black and white tegu</name>
    <name type="synonym">Tupinambis merianae</name>
    <dbReference type="NCBI Taxonomy" id="96440"/>
    <lineage>
        <taxon>Eukaryota</taxon>
        <taxon>Metazoa</taxon>
        <taxon>Chordata</taxon>
        <taxon>Craniata</taxon>
        <taxon>Vertebrata</taxon>
        <taxon>Euteleostomi</taxon>
        <taxon>Lepidosauria</taxon>
        <taxon>Squamata</taxon>
        <taxon>Bifurcata</taxon>
        <taxon>Unidentata</taxon>
        <taxon>Episquamata</taxon>
        <taxon>Laterata</taxon>
        <taxon>Teiioidea</taxon>
        <taxon>Teiidae</taxon>
        <taxon>Salvator</taxon>
    </lineage>
</organism>
<dbReference type="PANTHER" id="PTHR37878:SF1">
    <property type="entry name" value="DUF4637 DOMAIN-CONTAINING PROTEIN"/>
    <property type="match status" value="1"/>
</dbReference>
<dbReference type="AlphaFoldDB" id="A0A8D0DKK9"/>
<keyword evidence="4" id="KW-1185">Reference proteome</keyword>
<evidence type="ECO:0000259" key="2">
    <source>
        <dbReference type="Pfam" id="PF15470"/>
    </source>
</evidence>
<dbReference type="Ensembl" id="ENSSMRT00000005485.1">
    <property type="protein sequence ID" value="ENSSMRP00000004647.1"/>
    <property type="gene ID" value="ENSSMRG00000003830.1"/>
</dbReference>
<reference evidence="3" key="1">
    <citation type="submission" date="2025-08" db="UniProtKB">
        <authorList>
            <consortium name="Ensembl"/>
        </authorList>
    </citation>
    <scope>IDENTIFICATION</scope>
</reference>
<feature type="compositionally biased region" description="Polar residues" evidence="1">
    <location>
        <begin position="23"/>
        <end position="35"/>
    </location>
</feature>
<evidence type="ECO:0000313" key="3">
    <source>
        <dbReference type="Ensembl" id="ENSSMRP00000004647.1"/>
    </source>
</evidence>
<feature type="compositionally biased region" description="Basic and acidic residues" evidence="1">
    <location>
        <begin position="9"/>
        <end position="19"/>
    </location>
</feature>
<feature type="domain" description="DUF4637" evidence="2">
    <location>
        <begin position="86"/>
        <end position="126"/>
    </location>
</feature>
<reference evidence="3" key="2">
    <citation type="submission" date="2025-09" db="UniProtKB">
        <authorList>
            <consortium name="Ensembl"/>
        </authorList>
    </citation>
    <scope>IDENTIFICATION</scope>
</reference>
<sequence length="163" mass="18111">MSQSEQEENAGRSVEKWEPEVDTVQQKMEATMEESASVSSVLPQISSTEQAPKQESWLWNWFSFPFLSGLNWLGERSRTLPEPVCCQLEGKRASNKMCPECEIVFCKKCETLHYSRAFIEHGLLGHCTESLPEILSPAISAGKTEGEKKLGGIRSSPQCVGGT</sequence>
<evidence type="ECO:0000313" key="4">
    <source>
        <dbReference type="Proteomes" id="UP000694421"/>
    </source>
</evidence>
<feature type="region of interest" description="Disordered" evidence="1">
    <location>
        <begin position="1"/>
        <end position="35"/>
    </location>
</feature>
<name>A0A8D0DKK9_SALMN</name>
<protein>
    <recommendedName>
        <fullName evidence="2">DUF4637 domain-containing protein</fullName>
    </recommendedName>
</protein>
<dbReference type="GeneTree" id="ENSGT00960000189835"/>
<accession>A0A8D0DKK9</accession>
<dbReference type="InterPro" id="IPR029174">
    <property type="entry name" value="DUF4637"/>
</dbReference>